<gene>
    <name evidence="7" type="primary">surf</name>
    <name evidence="7" type="ORF">GCM10010862_01790</name>
</gene>
<comment type="similarity">
    <text evidence="2 6">Belongs to the SURF1 family.</text>
</comment>
<name>A0ABQ5VZI9_9HYPH</name>
<evidence type="ECO:0000256" key="4">
    <source>
        <dbReference type="ARBA" id="ARBA00022989"/>
    </source>
</evidence>
<evidence type="ECO:0000256" key="1">
    <source>
        <dbReference type="ARBA" id="ARBA00004370"/>
    </source>
</evidence>
<dbReference type="InterPro" id="IPR002994">
    <property type="entry name" value="Surf1/Shy1"/>
</dbReference>
<feature type="transmembrane region" description="Helical" evidence="6">
    <location>
        <begin position="12"/>
        <end position="31"/>
    </location>
</feature>
<comment type="caution">
    <text evidence="7">The sequence shown here is derived from an EMBL/GenBank/DDBJ whole genome shotgun (WGS) entry which is preliminary data.</text>
</comment>
<dbReference type="EMBL" id="BSNS01000002">
    <property type="protein sequence ID" value="GLQ52921.1"/>
    <property type="molecule type" value="Genomic_DNA"/>
</dbReference>
<keyword evidence="6" id="KW-1003">Cell membrane</keyword>
<evidence type="ECO:0000256" key="2">
    <source>
        <dbReference type="ARBA" id="ARBA00007165"/>
    </source>
</evidence>
<feature type="transmembrane region" description="Helical" evidence="6">
    <location>
        <begin position="220"/>
        <end position="241"/>
    </location>
</feature>
<dbReference type="Pfam" id="PF02104">
    <property type="entry name" value="SURF1"/>
    <property type="match status" value="1"/>
</dbReference>
<dbReference type="PANTHER" id="PTHR23427:SF2">
    <property type="entry name" value="SURFEIT LOCUS PROTEIN 1"/>
    <property type="match status" value="1"/>
</dbReference>
<evidence type="ECO:0000256" key="5">
    <source>
        <dbReference type="ARBA" id="ARBA00023136"/>
    </source>
</evidence>
<keyword evidence="8" id="KW-1185">Reference proteome</keyword>
<comment type="subcellular location">
    <subcellularLocation>
        <location evidence="6">Cell membrane</location>
        <topology evidence="6">Multi-pass membrane protein</topology>
    </subcellularLocation>
    <subcellularLocation>
        <location evidence="1">Membrane</location>
    </subcellularLocation>
</comment>
<dbReference type="RefSeq" id="WP_284338390.1">
    <property type="nucleotide sequence ID" value="NZ_BSNS01000002.1"/>
</dbReference>
<dbReference type="PROSITE" id="PS50895">
    <property type="entry name" value="SURF1"/>
    <property type="match status" value="1"/>
</dbReference>
<evidence type="ECO:0000313" key="7">
    <source>
        <dbReference type="EMBL" id="GLQ52921.1"/>
    </source>
</evidence>
<keyword evidence="3 6" id="KW-0812">Transmembrane</keyword>
<keyword evidence="5 6" id="KW-0472">Membrane</keyword>
<proteinExistence type="inferred from homology"/>
<evidence type="ECO:0000256" key="3">
    <source>
        <dbReference type="ARBA" id="ARBA00022692"/>
    </source>
</evidence>
<accession>A0ABQ5VZI9</accession>
<protein>
    <recommendedName>
        <fullName evidence="6">SURF1-like protein</fullName>
    </recommendedName>
</protein>
<reference evidence="8" key="1">
    <citation type="journal article" date="2019" name="Int. J. Syst. Evol. Microbiol.">
        <title>The Global Catalogue of Microorganisms (GCM) 10K type strain sequencing project: providing services to taxonomists for standard genome sequencing and annotation.</title>
        <authorList>
            <consortium name="The Broad Institute Genomics Platform"/>
            <consortium name="The Broad Institute Genome Sequencing Center for Infectious Disease"/>
            <person name="Wu L."/>
            <person name="Ma J."/>
        </authorList>
    </citation>
    <scope>NUCLEOTIDE SEQUENCE [LARGE SCALE GENOMIC DNA]</scope>
    <source>
        <strain evidence="8">NBRC 112416</strain>
    </source>
</reference>
<evidence type="ECO:0000313" key="8">
    <source>
        <dbReference type="Proteomes" id="UP001156691"/>
    </source>
</evidence>
<keyword evidence="4 6" id="KW-1133">Transmembrane helix</keyword>
<organism evidence="7 8">
    <name type="scientific">Devosia nitrariae</name>
    <dbReference type="NCBI Taxonomy" id="2071872"/>
    <lineage>
        <taxon>Bacteria</taxon>
        <taxon>Pseudomonadati</taxon>
        <taxon>Pseudomonadota</taxon>
        <taxon>Alphaproteobacteria</taxon>
        <taxon>Hyphomicrobiales</taxon>
        <taxon>Devosiaceae</taxon>
        <taxon>Devosia</taxon>
    </lineage>
</organism>
<evidence type="ECO:0000256" key="6">
    <source>
        <dbReference type="RuleBase" id="RU363076"/>
    </source>
</evidence>
<dbReference type="InterPro" id="IPR045214">
    <property type="entry name" value="Surf1/Surf4"/>
</dbReference>
<sequence>MSGASPHPARFWAFIILMLALTAGFVALGVWQLQRLTEKEALIAAVEERTGLPPAPPPPAADWPSLDPAEMNFVPLALTGKFADAPAIRVFTSLSASTARGESSGPGYWIVSPFVLDAGGTVFVNRGFVPQGREDGFVTPPAGTTTITGLARAPEAAGLFTPSANVPERIEWVRDPTRLAALVDPALAPFAPFTLDRAAGTEGGLPQGGETVVEFPNNHLGYAITWLGFAALTPVLLAFWIGRQLRR</sequence>
<dbReference type="CDD" id="cd06662">
    <property type="entry name" value="SURF1"/>
    <property type="match status" value="1"/>
</dbReference>
<dbReference type="PANTHER" id="PTHR23427">
    <property type="entry name" value="SURFEIT LOCUS PROTEIN"/>
    <property type="match status" value="1"/>
</dbReference>
<dbReference type="Proteomes" id="UP001156691">
    <property type="component" value="Unassembled WGS sequence"/>
</dbReference>